<evidence type="ECO:0000313" key="1">
    <source>
        <dbReference type="EMBL" id="KAF6022455.1"/>
    </source>
</evidence>
<comment type="caution">
    <text evidence="1">The sequence shown here is derived from an EMBL/GenBank/DDBJ whole genome shotgun (WGS) entry which is preliminary data.</text>
</comment>
<protein>
    <submittedName>
        <fullName evidence="1">Uncharacterized protein</fullName>
    </submittedName>
</protein>
<dbReference type="AlphaFoldDB" id="A0A7J7J8V2"/>
<dbReference type="EMBL" id="VXIV02002848">
    <property type="protein sequence ID" value="KAF6022455.1"/>
    <property type="molecule type" value="Genomic_DNA"/>
</dbReference>
<sequence length="107" mass="12352">MKCEEEEIDCMQAPTSCNKAFKLCPKEEVKLLAFLYPDVTPISRYFSISNTPRSKINYGADYIKSQQPVMISHYTSRFNIRNFRFDPARNDLTTFAALGRSKKLAPF</sequence>
<organism evidence="1 2">
    <name type="scientific">Bugula neritina</name>
    <name type="common">Brown bryozoan</name>
    <name type="synonym">Sertularia neritina</name>
    <dbReference type="NCBI Taxonomy" id="10212"/>
    <lineage>
        <taxon>Eukaryota</taxon>
        <taxon>Metazoa</taxon>
        <taxon>Spiralia</taxon>
        <taxon>Lophotrochozoa</taxon>
        <taxon>Bryozoa</taxon>
        <taxon>Gymnolaemata</taxon>
        <taxon>Cheilostomatida</taxon>
        <taxon>Flustrina</taxon>
        <taxon>Buguloidea</taxon>
        <taxon>Bugulidae</taxon>
        <taxon>Bugula</taxon>
    </lineage>
</organism>
<proteinExistence type="predicted"/>
<dbReference type="Proteomes" id="UP000593567">
    <property type="component" value="Unassembled WGS sequence"/>
</dbReference>
<evidence type="ECO:0000313" key="2">
    <source>
        <dbReference type="Proteomes" id="UP000593567"/>
    </source>
</evidence>
<keyword evidence="2" id="KW-1185">Reference proteome</keyword>
<name>A0A7J7J8V2_BUGNE</name>
<reference evidence="1" key="1">
    <citation type="submission" date="2020-06" db="EMBL/GenBank/DDBJ databases">
        <title>Draft genome of Bugula neritina, a colonial animal packing powerful symbionts and potential medicines.</title>
        <authorList>
            <person name="Rayko M."/>
        </authorList>
    </citation>
    <scope>NUCLEOTIDE SEQUENCE [LARGE SCALE GENOMIC DNA]</scope>
    <source>
        <strain evidence="1">Kwan_BN1</strain>
    </source>
</reference>
<accession>A0A7J7J8V2</accession>
<gene>
    <name evidence="1" type="ORF">EB796_019239</name>
</gene>